<evidence type="ECO:0000313" key="3">
    <source>
        <dbReference type="Proteomes" id="UP000650224"/>
    </source>
</evidence>
<organism evidence="2 3">
    <name type="scientific">Corynebacterium gallinarum</name>
    <dbReference type="NCBI Taxonomy" id="2762214"/>
    <lineage>
        <taxon>Bacteria</taxon>
        <taxon>Bacillati</taxon>
        <taxon>Actinomycetota</taxon>
        <taxon>Actinomycetes</taxon>
        <taxon>Mycobacteriales</taxon>
        <taxon>Corynebacteriaceae</taxon>
        <taxon>Corynebacterium</taxon>
    </lineage>
</organism>
<dbReference type="Proteomes" id="UP000650224">
    <property type="component" value="Unassembled WGS sequence"/>
</dbReference>
<keyword evidence="1" id="KW-0472">Membrane</keyword>
<reference evidence="2 3" key="1">
    <citation type="submission" date="2020-08" db="EMBL/GenBank/DDBJ databases">
        <title>A Genomic Blueprint of the Chicken Gut Microbiome.</title>
        <authorList>
            <person name="Gilroy R."/>
            <person name="Ravi A."/>
            <person name="Getino M."/>
            <person name="Pursley I."/>
            <person name="Horton D.L."/>
            <person name="Alikhan N.-F."/>
            <person name="Baker D."/>
            <person name="Gharbi K."/>
            <person name="Hall N."/>
            <person name="Watson M."/>
            <person name="Adriaenssens E.M."/>
            <person name="Foster-Nyarko E."/>
            <person name="Jarju S."/>
            <person name="Secka A."/>
            <person name="Antonio M."/>
            <person name="Oren A."/>
            <person name="Chaudhuri R."/>
            <person name="La Ragione R.M."/>
            <person name="Hildebrand F."/>
            <person name="Pallen M.J."/>
        </authorList>
    </citation>
    <scope>NUCLEOTIDE SEQUENCE [LARGE SCALE GENOMIC DNA]</scope>
    <source>
        <strain evidence="2 3">Sa1YVA5</strain>
    </source>
</reference>
<comment type="caution">
    <text evidence="2">The sequence shown here is derived from an EMBL/GenBank/DDBJ whole genome shotgun (WGS) entry which is preliminary data.</text>
</comment>
<evidence type="ECO:0000313" key="2">
    <source>
        <dbReference type="EMBL" id="MBD8028916.1"/>
    </source>
</evidence>
<sequence length="205" mass="21605">MSDHHIDRTRKIIAVAALLLLLGVIIALSFSDRTAKPMAINGDVLGRDSGEPLDDYIARAGDSLEAAPADENAFAMVTFPTALGPADASATLEDIGRVNAMILLSAAPIPLPEPVAGETREDVFNRHLDRLQRSFEGIGEISAPREINSVLVWDDGEALRDLSTDPAVMSVEVLPPDAGWGHFGVRPVFTLADVTGGGMASPALG</sequence>
<name>A0A8I0HC67_9CORY</name>
<dbReference type="RefSeq" id="WP_191732166.1">
    <property type="nucleotide sequence ID" value="NZ_JACSPR010000001.1"/>
</dbReference>
<protein>
    <submittedName>
        <fullName evidence="2">Uncharacterized protein</fullName>
    </submittedName>
</protein>
<gene>
    <name evidence="2" type="ORF">H9627_00995</name>
</gene>
<keyword evidence="1" id="KW-1133">Transmembrane helix</keyword>
<keyword evidence="1" id="KW-0812">Transmembrane</keyword>
<dbReference type="AlphaFoldDB" id="A0A8I0HC67"/>
<dbReference type="EMBL" id="JACSPR010000001">
    <property type="protein sequence ID" value="MBD8028916.1"/>
    <property type="molecule type" value="Genomic_DNA"/>
</dbReference>
<evidence type="ECO:0000256" key="1">
    <source>
        <dbReference type="SAM" id="Phobius"/>
    </source>
</evidence>
<keyword evidence="3" id="KW-1185">Reference proteome</keyword>
<proteinExistence type="predicted"/>
<accession>A0A8I0HC67</accession>
<feature type="transmembrane region" description="Helical" evidence="1">
    <location>
        <begin position="12"/>
        <end position="30"/>
    </location>
</feature>